<dbReference type="GO" id="GO:0003677">
    <property type="term" value="F:DNA binding"/>
    <property type="evidence" value="ECO:0007669"/>
    <property type="project" value="UniProtKB-KW"/>
</dbReference>
<reference evidence="5 6" key="1">
    <citation type="submission" date="2019-05" db="EMBL/GenBank/DDBJ databases">
        <title>Pseudorhodobacter turbinis sp. nov., isolated from the gut of the Korean turban shell.</title>
        <authorList>
            <person name="Jeong Y.-S."/>
            <person name="Kang W.-R."/>
            <person name="Bae J.-W."/>
        </authorList>
    </citation>
    <scope>NUCLEOTIDE SEQUENCE [LARGE SCALE GENOMIC DNA]</scope>
    <source>
        <strain evidence="5 6">S12M18</strain>
    </source>
</reference>
<dbReference type="Gene3D" id="1.10.10.10">
    <property type="entry name" value="Winged helix-like DNA-binding domain superfamily/Winged helix DNA-binding domain"/>
    <property type="match status" value="1"/>
</dbReference>
<sequence>MSLQTKLSDLYTELGILAPQGYAVGLHIRFASPMIYHSRYPEEWVAYYNENSYYLRDPLVFWGIGTTGTARWSEIQLPDPFNVLKKAAAYGLNYGAVCSYGPITSRSMAGICSADREFSDDDLARLTEITARLHIEAKPPTELTKAQIEALHCIANGDRHTAAAAKLGISESAFKARLTSARTRLEARTTSEALRKAREYRLL</sequence>
<dbReference type="Proteomes" id="UP000298631">
    <property type="component" value="Chromosome"/>
</dbReference>
<proteinExistence type="predicted"/>
<keyword evidence="1" id="KW-0805">Transcription regulation</keyword>
<dbReference type="SUPFAM" id="SSF46894">
    <property type="entry name" value="C-terminal effector domain of the bipartite response regulators"/>
    <property type="match status" value="1"/>
</dbReference>
<organism evidence="5 6">
    <name type="scientific">Pseudorhodobacter turbinis</name>
    <dbReference type="NCBI Taxonomy" id="2500533"/>
    <lineage>
        <taxon>Bacteria</taxon>
        <taxon>Pseudomonadati</taxon>
        <taxon>Pseudomonadota</taxon>
        <taxon>Alphaproteobacteria</taxon>
        <taxon>Rhodobacterales</taxon>
        <taxon>Paracoccaceae</taxon>
        <taxon>Pseudorhodobacter</taxon>
    </lineage>
</organism>
<dbReference type="InterPro" id="IPR016032">
    <property type="entry name" value="Sig_transdc_resp-reg_C-effctor"/>
</dbReference>
<dbReference type="SMART" id="SM00421">
    <property type="entry name" value="HTH_LUXR"/>
    <property type="match status" value="1"/>
</dbReference>
<protein>
    <submittedName>
        <fullName evidence="5">LuxR family transcriptional regulator</fullName>
    </submittedName>
</protein>
<name>A0A4P8EI98_9RHOB</name>
<dbReference type="KEGG" id="pseb:EOK75_05405"/>
<keyword evidence="6" id="KW-1185">Reference proteome</keyword>
<dbReference type="SUPFAM" id="SSF75516">
    <property type="entry name" value="Pheromone-binding domain of LuxR-like quorum-sensing transcription factors"/>
    <property type="match status" value="1"/>
</dbReference>
<evidence type="ECO:0000256" key="2">
    <source>
        <dbReference type="ARBA" id="ARBA00023125"/>
    </source>
</evidence>
<dbReference type="InterPro" id="IPR000792">
    <property type="entry name" value="Tscrpt_reg_LuxR_C"/>
</dbReference>
<dbReference type="GO" id="GO:0006355">
    <property type="term" value="P:regulation of DNA-templated transcription"/>
    <property type="evidence" value="ECO:0007669"/>
    <property type="project" value="InterPro"/>
</dbReference>
<dbReference type="InterPro" id="IPR005143">
    <property type="entry name" value="TF_LuxR_autoind-bd_dom"/>
</dbReference>
<keyword evidence="2" id="KW-0238">DNA-binding</keyword>
<keyword evidence="3" id="KW-0804">Transcription</keyword>
<dbReference type="InterPro" id="IPR036388">
    <property type="entry name" value="WH-like_DNA-bd_sf"/>
</dbReference>
<feature type="domain" description="HTH luxR-type" evidence="4">
    <location>
        <begin position="140"/>
        <end position="197"/>
    </location>
</feature>
<evidence type="ECO:0000313" key="6">
    <source>
        <dbReference type="Proteomes" id="UP000298631"/>
    </source>
</evidence>
<evidence type="ECO:0000259" key="4">
    <source>
        <dbReference type="SMART" id="SM00421"/>
    </source>
</evidence>
<dbReference type="OrthoDB" id="7826109at2"/>
<dbReference type="Gene3D" id="3.30.450.80">
    <property type="entry name" value="Transcription factor LuxR-like, autoinducer-binding domain"/>
    <property type="match status" value="1"/>
</dbReference>
<dbReference type="Pfam" id="PF03472">
    <property type="entry name" value="Autoind_bind"/>
    <property type="match status" value="1"/>
</dbReference>
<dbReference type="EMBL" id="CP039964">
    <property type="protein sequence ID" value="QCO56523.1"/>
    <property type="molecule type" value="Genomic_DNA"/>
</dbReference>
<dbReference type="InterPro" id="IPR036693">
    <property type="entry name" value="TF_LuxR_autoind-bd_dom_sf"/>
</dbReference>
<evidence type="ECO:0000313" key="5">
    <source>
        <dbReference type="EMBL" id="QCO56523.1"/>
    </source>
</evidence>
<dbReference type="AlphaFoldDB" id="A0A4P8EI98"/>
<gene>
    <name evidence="5" type="ORF">EOK75_05405</name>
</gene>
<accession>A0A4P8EI98</accession>
<evidence type="ECO:0000256" key="1">
    <source>
        <dbReference type="ARBA" id="ARBA00023015"/>
    </source>
</evidence>
<evidence type="ECO:0000256" key="3">
    <source>
        <dbReference type="ARBA" id="ARBA00023163"/>
    </source>
</evidence>